<feature type="transmembrane region" description="Helical" evidence="1">
    <location>
        <begin position="34"/>
        <end position="55"/>
    </location>
</feature>
<dbReference type="AlphaFoldDB" id="A0A415HXE9"/>
<name>A0A415HXE9_9BACE</name>
<feature type="transmembrane region" description="Helical" evidence="1">
    <location>
        <begin position="241"/>
        <end position="259"/>
    </location>
</feature>
<dbReference type="EMBL" id="JAIWYE010000003">
    <property type="protein sequence ID" value="MCA4702315.1"/>
    <property type="molecule type" value="Genomic_DNA"/>
</dbReference>
<keyword evidence="1" id="KW-0812">Transmembrane</keyword>
<feature type="transmembrane region" description="Helical" evidence="1">
    <location>
        <begin position="67"/>
        <end position="87"/>
    </location>
</feature>
<protein>
    <recommendedName>
        <fullName evidence="5">O-antigen ligase domain-containing protein</fullName>
    </recommendedName>
</protein>
<evidence type="ECO:0000313" key="4">
    <source>
        <dbReference type="Proteomes" id="UP000284417"/>
    </source>
</evidence>
<keyword evidence="1" id="KW-1133">Transmembrane helix</keyword>
<dbReference type="Proteomes" id="UP000284417">
    <property type="component" value="Unassembled WGS sequence"/>
</dbReference>
<accession>A0A415HXE9</accession>
<evidence type="ECO:0008006" key="5">
    <source>
        <dbReference type="Google" id="ProtNLM"/>
    </source>
</evidence>
<keyword evidence="1" id="KW-0472">Membrane</keyword>
<feature type="transmembrane region" description="Helical" evidence="1">
    <location>
        <begin position="320"/>
        <end position="343"/>
    </location>
</feature>
<dbReference type="RefSeq" id="WP_118195165.1">
    <property type="nucleotide sequence ID" value="NZ_JAIWXB010000002.1"/>
</dbReference>
<feature type="transmembrane region" description="Helical" evidence="1">
    <location>
        <begin position="166"/>
        <end position="186"/>
    </location>
</feature>
<dbReference type="Proteomes" id="UP001198461">
    <property type="component" value="Unassembled WGS sequence"/>
</dbReference>
<reference evidence="3 4" key="1">
    <citation type="submission" date="2018-08" db="EMBL/GenBank/DDBJ databases">
        <title>A genome reference for cultivated species of the human gut microbiota.</title>
        <authorList>
            <person name="Zou Y."/>
            <person name="Xue W."/>
            <person name="Luo G."/>
        </authorList>
    </citation>
    <scope>NUCLEOTIDE SEQUENCE [LARGE SCALE GENOMIC DNA]</scope>
    <source>
        <strain evidence="3 4">AF39-6AC</strain>
    </source>
</reference>
<organism evidence="3 4">
    <name type="scientific">Bacteroides xylanisolvens</name>
    <dbReference type="NCBI Taxonomy" id="371601"/>
    <lineage>
        <taxon>Bacteria</taxon>
        <taxon>Pseudomonadati</taxon>
        <taxon>Bacteroidota</taxon>
        <taxon>Bacteroidia</taxon>
        <taxon>Bacteroidales</taxon>
        <taxon>Bacteroidaceae</taxon>
        <taxon>Bacteroides</taxon>
    </lineage>
</organism>
<sequence length="399" mass="45821">MLNKELTHIETGLFVIAILAILFLNSNLANNLGLGNVVTTVSFGPFVVYFIYKIFINGLRASYNSKYIVLILLCGCLAFLIKSLLNQDMFKDILVFYILPYLLAYSLEFISKSQRDKLRNIVFLLFAVEIGIALFERFTNTVLFASEDSYAFVNSSGDSWSFRASALYGHPLANAMIVMIIILFIISSEINRKKKILLLALAFMGLFCFNERGNILVTFACTVPMLYSQIKKLSYKEKMRILFLFIIISISIVCILLNTDLGGRLFYHDSSFTKDDSSMTARFEALASFGHLTDYELWWGDPELYDKLLLVMNLVGIENGFVSILLKYGIVIGGITLLLFFLLQNHMLKGYYSFWSRFFILLAFYSIAFTNPHIAGPRPWLIFIVSYYAFRPQYRFFYK</sequence>
<evidence type="ECO:0000313" key="2">
    <source>
        <dbReference type="EMBL" id="MCA4702315.1"/>
    </source>
</evidence>
<evidence type="ECO:0000313" key="3">
    <source>
        <dbReference type="EMBL" id="RHK99193.1"/>
    </source>
</evidence>
<dbReference type="EMBL" id="QROC01000008">
    <property type="protein sequence ID" value="RHK99193.1"/>
    <property type="molecule type" value="Genomic_DNA"/>
</dbReference>
<feature type="transmembrane region" description="Helical" evidence="1">
    <location>
        <begin position="350"/>
        <end position="368"/>
    </location>
</feature>
<proteinExistence type="predicted"/>
<feature type="transmembrane region" description="Helical" evidence="1">
    <location>
        <begin position="12"/>
        <end position="28"/>
    </location>
</feature>
<gene>
    <name evidence="3" type="ORF">DW042_08330</name>
    <name evidence="2" type="ORF">LD004_01615</name>
</gene>
<feature type="transmembrane region" description="Helical" evidence="1">
    <location>
        <begin position="93"/>
        <end position="110"/>
    </location>
</feature>
<comment type="caution">
    <text evidence="3">The sequence shown here is derived from an EMBL/GenBank/DDBJ whole genome shotgun (WGS) entry which is preliminary data.</text>
</comment>
<feature type="transmembrane region" description="Helical" evidence="1">
    <location>
        <begin position="374"/>
        <end position="390"/>
    </location>
</feature>
<reference evidence="2" key="2">
    <citation type="submission" date="2023-08" db="EMBL/GenBank/DDBJ databases">
        <title>Mucin Metabolism Genes Underlie the Key Renovations of Bacteroides xylanisolvens Genomes in Captive Great Apes.</title>
        <authorList>
            <person name="Nishida A.H."/>
        </authorList>
    </citation>
    <scope>NUCLEOTIDE SEQUENCE</scope>
    <source>
        <strain evidence="2">P13.H9</strain>
    </source>
</reference>
<feature type="transmembrane region" description="Helical" evidence="1">
    <location>
        <begin position="122"/>
        <end position="146"/>
    </location>
</feature>
<evidence type="ECO:0000256" key="1">
    <source>
        <dbReference type="SAM" id="Phobius"/>
    </source>
</evidence>